<dbReference type="InterPro" id="IPR050428">
    <property type="entry name" value="TCS_sensor_his_kinase"/>
</dbReference>
<dbReference type="EMBL" id="MLJW01000397">
    <property type="protein sequence ID" value="OIQ87920.1"/>
    <property type="molecule type" value="Genomic_DNA"/>
</dbReference>
<dbReference type="PANTHER" id="PTHR45436:SF15">
    <property type="entry name" value="SENSOR HISTIDINE KINASE CUSS"/>
    <property type="match status" value="1"/>
</dbReference>
<keyword evidence="8 11" id="KW-1133">Transmembrane helix</keyword>
<dbReference type="InterPro" id="IPR005467">
    <property type="entry name" value="His_kinase_dom"/>
</dbReference>
<dbReference type="SUPFAM" id="SSF55874">
    <property type="entry name" value="ATPase domain of HSP90 chaperone/DNA topoisomerase II/histidine kinase"/>
    <property type="match status" value="1"/>
</dbReference>
<feature type="domain" description="Histidine kinase" evidence="12">
    <location>
        <begin position="233"/>
        <end position="454"/>
    </location>
</feature>
<dbReference type="EC" id="2.7.13.3" evidence="3"/>
<dbReference type="SMART" id="SM00388">
    <property type="entry name" value="HisKA"/>
    <property type="match status" value="1"/>
</dbReference>
<evidence type="ECO:0000256" key="7">
    <source>
        <dbReference type="ARBA" id="ARBA00022777"/>
    </source>
</evidence>
<evidence type="ECO:0000256" key="11">
    <source>
        <dbReference type="SAM" id="Phobius"/>
    </source>
</evidence>
<keyword evidence="4" id="KW-0597">Phosphoprotein</keyword>
<evidence type="ECO:0000256" key="3">
    <source>
        <dbReference type="ARBA" id="ARBA00012438"/>
    </source>
</evidence>
<feature type="domain" description="HAMP" evidence="13">
    <location>
        <begin position="173"/>
        <end position="225"/>
    </location>
</feature>
<evidence type="ECO:0000256" key="1">
    <source>
        <dbReference type="ARBA" id="ARBA00000085"/>
    </source>
</evidence>
<dbReference type="InterPro" id="IPR036890">
    <property type="entry name" value="HATPase_C_sf"/>
</dbReference>
<proteinExistence type="predicted"/>
<dbReference type="InterPro" id="IPR036097">
    <property type="entry name" value="HisK_dim/P_sf"/>
</dbReference>
<evidence type="ECO:0000259" key="12">
    <source>
        <dbReference type="PROSITE" id="PS50109"/>
    </source>
</evidence>
<dbReference type="InterPro" id="IPR003661">
    <property type="entry name" value="HisK_dim/P_dom"/>
</dbReference>
<accession>A0A1J5QWK3</accession>
<dbReference type="PRINTS" id="PR00344">
    <property type="entry name" value="BCTRLSENSOR"/>
</dbReference>
<dbReference type="Gene3D" id="1.10.287.130">
    <property type="match status" value="1"/>
</dbReference>
<reference evidence="14" key="1">
    <citation type="submission" date="2016-10" db="EMBL/GenBank/DDBJ databases">
        <title>Sequence of Gallionella enrichment culture.</title>
        <authorList>
            <person name="Poehlein A."/>
            <person name="Muehling M."/>
            <person name="Daniel R."/>
        </authorList>
    </citation>
    <scope>NUCLEOTIDE SEQUENCE</scope>
</reference>
<evidence type="ECO:0000256" key="8">
    <source>
        <dbReference type="ARBA" id="ARBA00022989"/>
    </source>
</evidence>
<dbReference type="PROSITE" id="PS50885">
    <property type="entry name" value="HAMP"/>
    <property type="match status" value="1"/>
</dbReference>
<comment type="subcellular location">
    <subcellularLocation>
        <location evidence="2">Membrane</location>
        <topology evidence="2">Multi-pass membrane protein</topology>
    </subcellularLocation>
</comment>
<dbReference type="AlphaFoldDB" id="A0A1J5QWK3"/>
<protein>
    <recommendedName>
        <fullName evidence="3">histidine kinase</fullName>
        <ecNumber evidence="3">2.7.13.3</ecNumber>
    </recommendedName>
</protein>
<keyword evidence="9" id="KW-0902">Two-component regulatory system</keyword>
<sequence length="454" mass="48970">MTSSLSLRLSLSLSAAILLLALVAGAISFSTAYGQAHALQDDVLHEVAALLDQGLMRPGPVRLQDGNEETRIIVQPLAEAAPPAAGRPAANADIDAGAPLPLSPTLSDGLQTIEAGGEAFRLLIHRLPDGRRIAIAQETGLRDLIARDGALRTVMPLLGLIPILLLLVVRLVRRMFRPIIRLAAAIDRRSEQDQTPLDLAGLPMEIRPFVVAINRLLERTAQAMADQRRFVADAAHELRSPLTALSLQAERLEAEMPQAARDRLIPLRRGIERSRVLIGQLLTLARLRAETAPYPAAPPPEAEPVSALWIYRRVLEDLLPLAERKEIDMGITGGQDAILAAPAMDLLTLVKNLVDNAIRHTPPRGRIDLSVQLDPVRPQAVLQIDDNGPGIAPDQRERVFAPFHRGTPGGETGAGLGLAIVRAIAERNGASLSLDYADPATPRGLRVRVRLPLA</sequence>
<evidence type="ECO:0000256" key="10">
    <source>
        <dbReference type="ARBA" id="ARBA00023136"/>
    </source>
</evidence>
<name>A0A1J5QWK3_9ZZZZ</name>
<gene>
    <name evidence="14" type="primary">qseC_17</name>
    <name evidence="14" type="ORF">GALL_302170</name>
</gene>
<evidence type="ECO:0000256" key="6">
    <source>
        <dbReference type="ARBA" id="ARBA00022692"/>
    </source>
</evidence>
<comment type="caution">
    <text evidence="14">The sequence shown here is derived from an EMBL/GenBank/DDBJ whole genome shotgun (WGS) entry which is preliminary data.</text>
</comment>
<evidence type="ECO:0000256" key="2">
    <source>
        <dbReference type="ARBA" id="ARBA00004141"/>
    </source>
</evidence>
<comment type="catalytic activity">
    <reaction evidence="1">
        <text>ATP + protein L-histidine = ADP + protein N-phospho-L-histidine.</text>
        <dbReference type="EC" id="2.7.13.3"/>
    </reaction>
</comment>
<evidence type="ECO:0000313" key="14">
    <source>
        <dbReference type="EMBL" id="OIQ87920.1"/>
    </source>
</evidence>
<dbReference type="GO" id="GO:0000155">
    <property type="term" value="F:phosphorelay sensor kinase activity"/>
    <property type="evidence" value="ECO:0007669"/>
    <property type="project" value="InterPro"/>
</dbReference>
<dbReference type="Pfam" id="PF02518">
    <property type="entry name" value="HATPase_c"/>
    <property type="match status" value="1"/>
</dbReference>
<evidence type="ECO:0000259" key="13">
    <source>
        <dbReference type="PROSITE" id="PS50885"/>
    </source>
</evidence>
<dbReference type="InterPro" id="IPR004358">
    <property type="entry name" value="Sig_transdc_His_kin-like_C"/>
</dbReference>
<keyword evidence="5 14" id="KW-0808">Transferase</keyword>
<dbReference type="Pfam" id="PF00512">
    <property type="entry name" value="HisKA"/>
    <property type="match status" value="1"/>
</dbReference>
<evidence type="ECO:0000256" key="4">
    <source>
        <dbReference type="ARBA" id="ARBA00022553"/>
    </source>
</evidence>
<dbReference type="GO" id="GO:0005886">
    <property type="term" value="C:plasma membrane"/>
    <property type="evidence" value="ECO:0007669"/>
    <property type="project" value="TreeGrafter"/>
</dbReference>
<dbReference type="InterPro" id="IPR003594">
    <property type="entry name" value="HATPase_dom"/>
</dbReference>
<dbReference type="SUPFAM" id="SSF47384">
    <property type="entry name" value="Homodimeric domain of signal transducing histidine kinase"/>
    <property type="match status" value="1"/>
</dbReference>
<dbReference type="Gene3D" id="3.30.565.10">
    <property type="entry name" value="Histidine kinase-like ATPase, C-terminal domain"/>
    <property type="match status" value="1"/>
</dbReference>
<keyword evidence="7" id="KW-0418">Kinase</keyword>
<organism evidence="14">
    <name type="scientific">mine drainage metagenome</name>
    <dbReference type="NCBI Taxonomy" id="410659"/>
    <lineage>
        <taxon>unclassified sequences</taxon>
        <taxon>metagenomes</taxon>
        <taxon>ecological metagenomes</taxon>
    </lineage>
</organism>
<keyword evidence="6 11" id="KW-0812">Transmembrane</keyword>
<evidence type="ECO:0000256" key="5">
    <source>
        <dbReference type="ARBA" id="ARBA00022679"/>
    </source>
</evidence>
<dbReference type="InterPro" id="IPR003660">
    <property type="entry name" value="HAMP_dom"/>
</dbReference>
<evidence type="ECO:0000256" key="9">
    <source>
        <dbReference type="ARBA" id="ARBA00023012"/>
    </source>
</evidence>
<feature type="transmembrane region" description="Helical" evidence="11">
    <location>
        <begin position="154"/>
        <end position="172"/>
    </location>
</feature>
<keyword evidence="10 11" id="KW-0472">Membrane</keyword>
<dbReference type="PANTHER" id="PTHR45436">
    <property type="entry name" value="SENSOR HISTIDINE KINASE YKOH"/>
    <property type="match status" value="1"/>
</dbReference>
<dbReference type="SMART" id="SM00387">
    <property type="entry name" value="HATPase_c"/>
    <property type="match status" value="1"/>
</dbReference>
<dbReference type="PROSITE" id="PS50109">
    <property type="entry name" value="HIS_KIN"/>
    <property type="match status" value="1"/>
</dbReference>
<dbReference type="CDD" id="cd00082">
    <property type="entry name" value="HisKA"/>
    <property type="match status" value="1"/>
</dbReference>